<dbReference type="AlphaFoldDB" id="A0A0G4G8Z3"/>
<protein>
    <submittedName>
        <fullName evidence="3">Uncharacterized protein</fullName>
    </submittedName>
</protein>
<feature type="coiled-coil region" evidence="1">
    <location>
        <begin position="491"/>
        <end position="525"/>
    </location>
</feature>
<evidence type="ECO:0000256" key="2">
    <source>
        <dbReference type="SAM" id="MobiDB-lite"/>
    </source>
</evidence>
<dbReference type="EMBL" id="CDMY01000595">
    <property type="protein sequence ID" value="CEM25286.1"/>
    <property type="molecule type" value="Genomic_DNA"/>
</dbReference>
<feature type="region of interest" description="Disordered" evidence="2">
    <location>
        <begin position="597"/>
        <end position="661"/>
    </location>
</feature>
<dbReference type="PANTHER" id="PTHR24114">
    <property type="entry name" value="LEUCINE RICH REPEAT FAMILY PROTEIN"/>
    <property type="match status" value="1"/>
</dbReference>
<evidence type="ECO:0000313" key="4">
    <source>
        <dbReference type="Proteomes" id="UP000041254"/>
    </source>
</evidence>
<reference evidence="3 4" key="1">
    <citation type="submission" date="2014-11" db="EMBL/GenBank/DDBJ databases">
        <authorList>
            <person name="Zhu J."/>
            <person name="Qi W."/>
            <person name="Song R."/>
        </authorList>
    </citation>
    <scope>NUCLEOTIDE SEQUENCE [LARGE SCALE GENOMIC DNA]</scope>
</reference>
<keyword evidence="1" id="KW-0175">Coiled coil</keyword>
<dbReference type="InParanoid" id="A0A0G4G8Z3"/>
<accession>A0A0G4G8Z3</accession>
<dbReference type="VEuPathDB" id="CryptoDB:Vbra_22702"/>
<dbReference type="PhylomeDB" id="A0A0G4G8Z3"/>
<dbReference type="SUPFAM" id="SSF52047">
    <property type="entry name" value="RNI-like"/>
    <property type="match status" value="2"/>
</dbReference>
<dbReference type="PANTHER" id="PTHR24114:SF2">
    <property type="entry name" value="F-BOX DOMAIN-CONTAINING PROTEIN-RELATED"/>
    <property type="match status" value="1"/>
</dbReference>
<name>A0A0G4G8Z3_VITBC</name>
<dbReference type="Proteomes" id="UP000041254">
    <property type="component" value="Unassembled WGS sequence"/>
</dbReference>
<evidence type="ECO:0000256" key="1">
    <source>
        <dbReference type="SAM" id="Coils"/>
    </source>
</evidence>
<gene>
    <name evidence="3" type="ORF">Vbra_22702</name>
</gene>
<proteinExistence type="predicted"/>
<evidence type="ECO:0000313" key="3">
    <source>
        <dbReference type="EMBL" id="CEM25286.1"/>
    </source>
</evidence>
<dbReference type="Pfam" id="PF13516">
    <property type="entry name" value="LRR_6"/>
    <property type="match status" value="5"/>
</dbReference>
<dbReference type="SMART" id="SM00368">
    <property type="entry name" value="LRR_RI"/>
    <property type="match status" value="11"/>
</dbReference>
<dbReference type="OMA" id="QRNDYQV"/>
<dbReference type="OrthoDB" id="429162at2759"/>
<dbReference type="InterPro" id="IPR052394">
    <property type="entry name" value="LRR-containing"/>
</dbReference>
<dbReference type="InterPro" id="IPR032675">
    <property type="entry name" value="LRR_dom_sf"/>
</dbReference>
<sequence>MALEKVFEDPLWSEIYYGRAYDTGERLSVTSAQTFRDALASQNGRVPTVLSLSNVQLGVNAVARLAGAVEKERDAEETAGGAKRQFRRVDLSGNMIGDFGIHAVRALLAKLRGVKSLNLANNGLGEDGARELGEELQTNRDLEALQLGEREKGLKANAIGNRGLEHLTEGLRETYTLQSLSLCHNNITEAGGEMISRLLRQTPSIAVLDLTGNQLNSDGVIAFLPYASQLRVLDLSSTGIYGPAIEKALCYLLRETRALANLSLAKNQIEAKPMRRIAKCVAECATLEVLSMEGTKIEASGVAALCGHLAVPEGVAGVAGVSPEPQSAATPTQPHCALTSLDLSDLAITDRSTLCTLAAALPHSALTTLKLNRNAIADAGCREIAMALDLSQHLGTPLRVLEMSSCRLTEVGVLHLLVCVQDNPTFRVLRLADNFLSANCEAELLEAVNQNEHLQELRLTGCRISHSCLGRIAKVCQRNVRKAAAEEPARLKVEINRLSQQQEKLRELEAEIASEEQHITASELRRFELETQQKRLQGGETAKCNQLEKTVDAELKSLATQRSVLKQQKEMLATATTAYDEQLTALKKEVQKEEERLSGLQQKAKAAEATFDKRKQDHPNEMASSRERLKDIEQQDADFQERATEYRQDLRQRQEAEGARA</sequence>
<keyword evidence="4" id="KW-1185">Reference proteome</keyword>
<dbReference type="Gene3D" id="3.80.10.10">
    <property type="entry name" value="Ribonuclease Inhibitor"/>
    <property type="match status" value="2"/>
</dbReference>
<feature type="compositionally biased region" description="Basic and acidic residues" evidence="2">
    <location>
        <begin position="610"/>
        <end position="661"/>
    </location>
</feature>
<dbReference type="STRING" id="1169540.A0A0G4G8Z3"/>
<dbReference type="InterPro" id="IPR001611">
    <property type="entry name" value="Leu-rich_rpt"/>
</dbReference>
<organism evidence="3 4">
    <name type="scientific">Vitrella brassicaformis (strain CCMP3155)</name>
    <dbReference type="NCBI Taxonomy" id="1169540"/>
    <lineage>
        <taxon>Eukaryota</taxon>
        <taxon>Sar</taxon>
        <taxon>Alveolata</taxon>
        <taxon>Colpodellida</taxon>
        <taxon>Vitrellaceae</taxon>
        <taxon>Vitrella</taxon>
    </lineage>
</organism>